<protein>
    <submittedName>
        <fullName evidence="2">Uncharacterized protein</fullName>
    </submittedName>
</protein>
<name>A0A177A8H9_9PEZI</name>
<dbReference type="OrthoDB" id="3439594at2759"/>
<dbReference type="AlphaFoldDB" id="A0A177A8H9"/>
<dbReference type="GeneID" id="36288652"/>
<sequence length="125" mass="14257">MRRSSYAYRKQNGWMHNVGRGQTGYMARPATPPKLRTRPPKPTTTTNTTMVKRRSIKAQERDFRLCEAILGIQTGKYKSANAAAVALGLRPDTVRRRVSGVQHNLHKQKRNYPISSYQKTKKLSS</sequence>
<evidence type="ECO:0000313" key="2">
    <source>
        <dbReference type="EMBL" id="OAF57732.1"/>
    </source>
</evidence>
<proteinExistence type="predicted"/>
<evidence type="ECO:0000256" key="1">
    <source>
        <dbReference type="SAM" id="MobiDB-lite"/>
    </source>
</evidence>
<reference evidence="2" key="1">
    <citation type="submission" date="2016-03" db="EMBL/GenBank/DDBJ databases">
        <title>Updated assembly of Pseudogymnoascus destructans, the fungus causing white-nose syndrome of bats.</title>
        <authorList>
            <person name="Palmer J.M."/>
            <person name="Drees K.P."/>
            <person name="Foster J.T."/>
            <person name="Lindner D.L."/>
        </authorList>
    </citation>
    <scope>NUCLEOTIDE SEQUENCE [LARGE SCALE GENOMIC DNA]</scope>
    <source>
        <strain evidence="2">20631-21</strain>
    </source>
</reference>
<feature type="region of interest" description="Disordered" evidence="1">
    <location>
        <begin position="17"/>
        <end position="51"/>
    </location>
</feature>
<dbReference type="EMBL" id="KV441399">
    <property type="protein sequence ID" value="OAF57732.1"/>
    <property type="molecule type" value="Genomic_DNA"/>
</dbReference>
<accession>A0A177A8H9</accession>
<dbReference type="RefSeq" id="XP_024323019.1">
    <property type="nucleotide sequence ID" value="XM_024469207.1"/>
</dbReference>
<dbReference type="Proteomes" id="UP000077154">
    <property type="component" value="Unassembled WGS sequence"/>
</dbReference>
<gene>
    <name evidence="2" type="ORF">VC83_05587</name>
</gene>
<organism evidence="2">
    <name type="scientific">Pseudogymnoascus destructans</name>
    <dbReference type="NCBI Taxonomy" id="655981"/>
    <lineage>
        <taxon>Eukaryota</taxon>
        <taxon>Fungi</taxon>
        <taxon>Dikarya</taxon>
        <taxon>Ascomycota</taxon>
        <taxon>Pezizomycotina</taxon>
        <taxon>Leotiomycetes</taxon>
        <taxon>Thelebolales</taxon>
        <taxon>Thelebolaceae</taxon>
        <taxon>Pseudogymnoascus</taxon>
    </lineage>
</organism>